<feature type="compositionally biased region" description="Basic and acidic residues" evidence="1">
    <location>
        <begin position="51"/>
        <end position="60"/>
    </location>
</feature>
<proteinExistence type="predicted"/>
<feature type="region of interest" description="Disordered" evidence="1">
    <location>
        <begin position="1"/>
        <end position="60"/>
    </location>
</feature>
<accession>A0A6A5Z6M4</accession>
<dbReference type="EMBL" id="ML977325">
    <property type="protein sequence ID" value="KAF2114674.1"/>
    <property type="molecule type" value="Genomic_DNA"/>
</dbReference>
<evidence type="ECO:0000256" key="1">
    <source>
        <dbReference type="SAM" id="MobiDB-lite"/>
    </source>
</evidence>
<reference evidence="2" key="1">
    <citation type="journal article" date="2020" name="Stud. Mycol.">
        <title>101 Dothideomycetes genomes: a test case for predicting lifestyles and emergence of pathogens.</title>
        <authorList>
            <person name="Haridas S."/>
            <person name="Albert R."/>
            <person name="Binder M."/>
            <person name="Bloem J."/>
            <person name="Labutti K."/>
            <person name="Salamov A."/>
            <person name="Andreopoulos B."/>
            <person name="Baker S."/>
            <person name="Barry K."/>
            <person name="Bills G."/>
            <person name="Bluhm B."/>
            <person name="Cannon C."/>
            <person name="Castanera R."/>
            <person name="Culley D."/>
            <person name="Daum C."/>
            <person name="Ezra D."/>
            <person name="Gonzalez J."/>
            <person name="Henrissat B."/>
            <person name="Kuo A."/>
            <person name="Liang C."/>
            <person name="Lipzen A."/>
            <person name="Lutzoni F."/>
            <person name="Magnuson J."/>
            <person name="Mondo S."/>
            <person name="Nolan M."/>
            <person name="Ohm R."/>
            <person name="Pangilinan J."/>
            <person name="Park H.-J."/>
            <person name="Ramirez L."/>
            <person name="Alfaro M."/>
            <person name="Sun H."/>
            <person name="Tritt A."/>
            <person name="Yoshinaga Y."/>
            <person name="Zwiers L.-H."/>
            <person name="Turgeon B."/>
            <person name="Goodwin S."/>
            <person name="Spatafora J."/>
            <person name="Crous P."/>
            <person name="Grigoriev I."/>
        </authorList>
    </citation>
    <scope>NUCLEOTIDE SEQUENCE</scope>
    <source>
        <strain evidence="2">CBS 627.86</strain>
    </source>
</reference>
<evidence type="ECO:0000313" key="3">
    <source>
        <dbReference type="Proteomes" id="UP000799770"/>
    </source>
</evidence>
<protein>
    <submittedName>
        <fullName evidence="2">Uncharacterized protein</fullName>
    </submittedName>
</protein>
<feature type="compositionally biased region" description="Polar residues" evidence="1">
    <location>
        <begin position="30"/>
        <end position="42"/>
    </location>
</feature>
<feature type="region of interest" description="Disordered" evidence="1">
    <location>
        <begin position="120"/>
        <end position="158"/>
    </location>
</feature>
<organism evidence="2 3">
    <name type="scientific">Lophiotrema nucula</name>
    <dbReference type="NCBI Taxonomy" id="690887"/>
    <lineage>
        <taxon>Eukaryota</taxon>
        <taxon>Fungi</taxon>
        <taxon>Dikarya</taxon>
        <taxon>Ascomycota</taxon>
        <taxon>Pezizomycotina</taxon>
        <taxon>Dothideomycetes</taxon>
        <taxon>Pleosporomycetidae</taxon>
        <taxon>Pleosporales</taxon>
        <taxon>Lophiotremataceae</taxon>
        <taxon>Lophiotrema</taxon>
    </lineage>
</organism>
<dbReference type="Proteomes" id="UP000799770">
    <property type="component" value="Unassembled WGS sequence"/>
</dbReference>
<gene>
    <name evidence="2" type="ORF">BDV96DRAFT_600628</name>
</gene>
<sequence length="158" mass="18060">MPPQPSPYFTTILNPSNAPSPTTTNTNTSRQPFTPAQRSLQARNRPFHPSPKIDAEAESYEQRQRKNLAVEILENTELLIWFSSARNESISATRQHYQNVLMGIEDEEVTWREEWEVPVEERVKGAEGTKSVEGSPRHGKSKEKERERDKGKKRVSSA</sequence>
<dbReference type="AlphaFoldDB" id="A0A6A5Z6M4"/>
<keyword evidence="3" id="KW-1185">Reference proteome</keyword>
<name>A0A6A5Z6M4_9PLEO</name>
<evidence type="ECO:0000313" key="2">
    <source>
        <dbReference type="EMBL" id="KAF2114674.1"/>
    </source>
</evidence>
<feature type="compositionally biased region" description="Low complexity" evidence="1">
    <location>
        <begin position="14"/>
        <end position="29"/>
    </location>
</feature>
<dbReference type="OrthoDB" id="5372011at2759"/>